<dbReference type="GO" id="GO:0070628">
    <property type="term" value="F:proteasome binding"/>
    <property type="evidence" value="ECO:0007669"/>
    <property type="project" value="TreeGrafter"/>
</dbReference>
<evidence type="ECO:0000256" key="6">
    <source>
        <dbReference type="ARBA" id="ARBA00022927"/>
    </source>
</evidence>
<comment type="subcellular location">
    <subcellularLocation>
        <location evidence="9">Cytoplasm</location>
    </subcellularLocation>
    <subcellularLocation>
        <location evidence="9">Nucleus</location>
    </subcellularLocation>
</comment>
<dbReference type="EMBL" id="CP138584">
    <property type="protein sequence ID" value="WPH00940.1"/>
    <property type="molecule type" value="Genomic_DNA"/>
</dbReference>
<evidence type="ECO:0000256" key="3">
    <source>
        <dbReference type="ARBA" id="ARBA00016204"/>
    </source>
</evidence>
<keyword evidence="4 9" id="KW-0813">Transport</keyword>
<reference evidence="11 12" key="1">
    <citation type="submission" date="2023-11" db="EMBL/GenBank/DDBJ databases">
        <title>An acidophilic fungus is an integral part of prey digestion in a carnivorous sundew plant.</title>
        <authorList>
            <person name="Tsai I.J."/>
        </authorList>
    </citation>
    <scope>NUCLEOTIDE SEQUENCE [LARGE SCALE GENOMIC DNA]</scope>
    <source>
        <strain evidence="11">169a</strain>
    </source>
</reference>
<keyword evidence="12" id="KW-1185">Reference proteome</keyword>
<comment type="function">
    <text evidence="8 9">Involved in ubiquitin-mediated protein degradation. Regulatory factor in the ubiquitin/proteasome pathway that controls the turnover of proteasome substrates. Targets proteasomes to the nucleus and facilitates the degradation of nuclear proteins.</text>
</comment>
<evidence type="ECO:0000313" key="11">
    <source>
        <dbReference type="EMBL" id="WPH00940.1"/>
    </source>
</evidence>
<feature type="compositionally biased region" description="Polar residues" evidence="10">
    <location>
        <begin position="17"/>
        <end position="34"/>
    </location>
</feature>
<dbReference type="InterPro" id="IPR038422">
    <property type="entry name" value="Cut8/Sts1_sf"/>
</dbReference>
<dbReference type="Proteomes" id="UP001303373">
    <property type="component" value="Chromosome 5"/>
</dbReference>
<name>A0AAQ3M428_9PEZI</name>
<dbReference type="Gene3D" id="1.20.58.1590">
    <property type="entry name" value="Tethering factor for nuclear proteasome Cut8/Sts1"/>
    <property type="match status" value="1"/>
</dbReference>
<dbReference type="GO" id="GO:0005737">
    <property type="term" value="C:cytoplasm"/>
    <property type="evidence" value="ECO:0007669"/>
    <property type="project" value="UniProtKB-SubCell"/>
</dbReference>
<keyword evidence="6 9" id="KW-0653">Protein transport</keyword>
<evidence type="ECO:0000256" key="9">
    <source>
        <dbReference type="RuleBase" id="RU368013"/>
    </source>
</evidence>
<dbReference type="InterPro" id="IPR013868">
    <property type="entry name" value="Cut8/Sts1_fam"/>
</dbReference>
<evidence type="ECO:0000256" key="2">
    <source>
        <dbReference type="ARBA" id="ARBA00011464"/>
    </source>
</evidence>
<dbReference type="GO" id="GO:0031144">
    <property type="term" value="P:proteasome localization"/>
    <property type="evidence" value="ECO:0007669"/>
    <property type="project" value="UniProtKB-UniRule"/>
</dbReference>
<dbReference type="PANTHER" id="PTHR28032">
    <property type="entry name" value="FI02826P"/>
    <property type="match status" value="1"/>
</dbReference>
<proteinExistence type="inferred from homology"/>
<dbReference type="GO" id="GO:0031965">
    <property type="term" value="C:nuclear membrane"/>
    <property type="evidence" value="ECO:0007669"/>
    <property type="project" value="TreeGrafter"/>
</dbReference>
<accession>A0AAQ3M428</accession>
<evidence type="ECO:0000256" key="5">
    <source>
        <dbReference type="ARBA" id="ARBA00022490"/>
    </source>
</evidence>
<dbReference type="AlphaFoldDB" id="A0AAQ3M428"/>
<sequence>MNVLTTDPLSAPHLLANSLSPSRSESLHTFQNMSGRKRKASEEPEHDRMSTSPTASPSLPNRPLLSTNTSRGAKRTRTTIPTGRPLPLPRLLETLSADQMRQLLQNVCDQHPELQQDIITKAPRPSVESTLAVLNTYEDNFREAFPLGNLPSSDYSYNRVRQHLLQLIEALRDFTPHFLPPQETQTMISLAYLDTVTNIIHRLPDWETYQYQRHKNESYDEIAKAWALVIREASKRAGGFHLQFGGWDQKLVEHNQKSGGKLEEAVNELKVALGFTQPTSGPATPLGVSEERASIRQQLFSGTYGQAVPGRW</sequence>
<dbReference type="GO" id="GO:0015031">
    <property type="term" value="P:protein transport"/>
    <property type="evidence" value="ECO:0007669"/>
    <property type="project" value="UniProtKB-UniRule"/>
</dbReference>
<feature type="compositionally biased region" description="Basic and acidic residues" evidence="10">
    <location>
        <begin position="40"/>
        <end position="49"/>
    </location>
</feature>
<dbReference type="GO" id="GO:0071630">
    <property type="term" value="P:nuclear protein quality control by the ubiquitin-proteasome system"/>
    <property type="evidence" value="ECO:0007669"/>
    <property type="project" value="UniProtKB-UniRule"/>
</dbReference>
<evidence type="ECO:0000256" key="7">
    <source>
        <dbReference type="ARBA" id="ARBA00023242"/>
    </source>
</evidence>
<feature type="compositionally biased region" description="Low complexity" evidence="10">
    <location>
        <begin position="78"/>
        <end position="88"/>
    </location>
</feature>
<organism evidence="11 12">
    <name type="scientific">Acrodontium crateriforme</name>
    <dbReference type="NCBI Taxonomy" id="150365"/>
    <lineage>
        <taxon>Eukaryota</taxon>
        <taxon>Fungi</taxon>
        <taxon>Dikarya</taxon>
        <taxon>Ascomycota</taxon>
        <taxon>Pezizomycotina</taxon>
        <taxon>Dothideomycetes</taxon>
        <taxon>Dothideomycetidae</taxon>
        <taxon>Mycosphaerellales</taxon>
        <taxon>Teratosphaeriaceae</taxon>
        <taxon>Acrodontium</taxon>
    </lineage>
</organism>
<evidence type="ECO:0000256" key="4">
    <source>
        <dbReference type="ARBA" id="ARBA00022448"/>
    </source>
</evidence>
<evidence type="ECO:0000256" key="8">
    <source>
        <dbReference type="ARBA" id="ARBA00025651"/>
    </source>
</evidence>
<protein>
    <recommendedName>
        <fullName evidence="3 9">Tethering factor for nuclear proteasome STS1</fullName>
    </recommendedName>
</protein>
<keyword evidence="7 9" id="KW-0539">Nucleus</keyword>
<evidence type="ECO:0000313" key="12">
    <source>
        <dbReference type="Proteomes" id="UP001303373"/>
    </source>
</evidence>
<gene>
    <name evidence="11" type="ORF">R9X50_00377400</name>
</gene>
<comment type="similarity">
    <text evidence="1 9">Belongs to the cut8/STS1 family.</text>
</comment>
<feature type="compositionally biased region" description="Polar residues" evidence="10">
    <location>
        <begin position="50"/>
        <end position="71"/>
    </location>
</feature>
<keyword evidence="5 9" id="KW-0963">Cytoplasm</keyword>
<feature type="region of interest" description="Disordered" evidence="10">
    <location>
        <begin position="1"/>
        <end position="88"/>
    </location>
</feature>
<dbReference type="PANTHER" id="PTHR28032:SF1">
    <property type="entry name" value="FI02826P"/>
    <property type="match status" value="1"/>
</dbReference>
<dbReference type="FunFam" id="1.20.58.1590:FF:000001">
    <property type="entry name" value="Tethering factor for nuclear proteasome STS1"/>
    <property type="match status" value="1"/>
</dbReference>
<dbReference type="Pfam" id="PF08559">
    <property type="entry name" value="Cut8"/>
    <property type="match status" value="1"/>
</dbReference>
<evidence type="ECO:0000256" key="10">
    <source>
        <dbReference type="SAM" id="MobiDB-lite"/>
    </source>
</evidence>
<evidence type="ECO:0000256" key="1">
    <source>
        <dbReference type="ARBA" id="ARBA00006199"/>
    </source>
</evidence>
<comment type="subunit">
    <text evidence="2 9">Binds the proteasome.</text>
</comment>